<evidence type="ECO:0000313" key="2">
    <source>
        <dbReference type="WBParaSite" id="Gr19_v10_g1533.t1"/>
    </source>
</evidence>
<keyword evidence="1" id="KW-1185">Reference proteome</keyword>
<evidence type="ECO:0000313" key="1">
    <source>
        <dbReference type="Proteomes" id="UP000887572"/>
    </source>
</evidence>
<proteinExistence type="predicted"/>
<reference evidence="2" key="1">
    <citation type="submission" date="2022-11" db="UniProtKB">
        <authorList>
            <consortium name="WormBaseParasite"/>
        </authorList>
    </citation>
    <scope>IDENTIFICATION</scope>
</reference>
<dbReference type="WBParaSite" id="Gr19_v10_g1533.t1">
    <property type="protein sequence ID" value="Gr19_v10_g1533.t1"/>
    <property type="gene ID" value="Gr19_v10_g1533"/>
</dbReference>
<accession>A0A914HAN4</accession>
<protein>
    <submittedName>
        <fullName evidence="2">Uncharacterized protein</fullName>
    </submittedName>
</protein>
<dbReference type="Proteomes" id="UP000887572">
    <property type="component" value="Unplaced"/>
</dbReference>
<sequence length="80" mass="8833">MEPPEQQGRTIKQQVEGEERMVQQARDAMELGRGGCRPLGCHPSSQFSSLSFVVSCHHIPQPLDEVCPPATPQVQPTQHS</sequence>
<organism evidence="1 2">
    <name type="scientific">Globodera rostochiensis</name>
    <name type="common">Golden nematode worm</name>
    <name type="synonym">Heterodera rostochiensis</name>
    <dbReference type="NCBI Taxonomy" id="31243"/>
    <lineage>
        <taxon>Eukaryota</taxon>
        <taxon>Metazoa</taxon>
        <taxon>Ecdysozoa</taxon>
        <taxon>Nematoda</taxon>
        <taxon>Chromadorea</taxon>
        <taxon>Rhabditida</taxon>
        <taxon>Tylenchina</taxon>
        <taxon>Tylenchomorpha</taxon>
        <taxon>Tylenchoidea</taxon>
        <taxon>Heteroderidae</taxon>
        <taxon>Heteroderinae</taxon>
        <taxon>Globodera</taxon>
    </lineage>
</organism>
<name>A0A914HAN4_GLORO</name>
<dbReference type="AlphaFoldDB" id="A0A914HAN4"/>